<comment type="caution">
    <text evidence="1">The sequence shown here is derived from an EMBL/GenBank/DDBJ whole genome shotgun (WGS) entry which is preliminary data.</text>
</comment>
<dbReference type="OrthoDB" id="1776302at2"/>
<reference evidence="1 2" key="1">
    <citation type="submission" date="2016-12" db="EMBL/GenBank/DDBJ databases">
        <title>Domibacillus sp. SAOS 44 whole genome sequencing.</title>
        <authorList>
            <person name="Verma A."/>
            <person name="Krishnamurthi S."/>
        </authorList>
    </citation>
    <scope>NUCLEOTIDE SEQUENCE [LARGE SCALE GENOMIC DNA]</scope>
    <source>
        <strain evidence="1 2">SAOS 44</strain>
    </source>
</reference>
<evidence type="ECO:0000313" key="1">
    <source>
        <dbReference type="EMBL" id="OKL37011.1"/>
    </source>
</evidence>
<dbReference type="Proteomes" id="UP000186524">
    <property type="component" value="Unassembled WGS sequence"/>
</dbReference>
<dbReference type="AlphaFoldDB" id="A0A1Q5P4E4"/>
<gene>
    <name evidence="1" type="ORF">BLL40_05310</name>
</gene>
<accession>A0A1Q5P4E4</accession>
<sequence>MSKNVFTKKERNKLLFSETLKRSNLPWLVEILNNKNTPKYTDLNAEQRQTLSELRSELLNNSIDEWIITKAPGTKHLTLNLGPKEQEWMKCQLCGTKNRYIHFIKNKFTEITINVGSDCIEEFGEIGRAAQKDKRRLISNQNKNRRLVKLLEIIPDARSRVEKWDGFLNEIDIILPSRIEEAYKKLGIKAEKLFKSILNKNQSEKEVQALKKVFQEQIEYKEKILKYVNVNKNRTFVMTKEIDDWLKVNKTNDYIRISEVVKGSGNGFIIPEIAHEINEPSFLKTIANQYNRNIDNNILKIERITNNGFVISVFPLLNIYLEISNRIFTKKYSNFAFGEKSKFDVEFLLLNSQCYRNTDRNKLVDELKKILSSMGMKIASIDTKKNRIDIECIDLKKYFRFDLEKFVESNKQCLYLYRPYELKTEILKNSNSFSQWEYKNLIKREKEIQEAYQDDMNRKRNK</sequence>
<organism evidence="1 2">
    <name type="scientific">Domibacillus mangrovi</name>
    <dbReference type="NCBI Taxonomy" id="1714354"/>
    <lineage>
        <taxon>Bacteria</taxon>
        <taxon>Bacillati</taxon>
        <taxon>Bacillota</taxon>
        <taxon>Bacilli</taxon>
        <taxon>Bacillales</taxon>
        <taxon>Bacillaceae</taxon>
        <taxon>Domibacillus</taxon>
    </lineage>
</organism>
<dbReference type="STRING" id="1714354.BLL40_05310"/>
<keyword evidence="2" id="KW-1185">Reference proteome</keyword>
<proteinExistence type="predicted"/>
<name>A0A1Q5P4E4_9BACI</name>
<dbReference type="EMBL" id="MRWQ01000005">
    <property type="protein sequence ID" value="OKL37011.1"/>
    <property type="molecule type" value="Genomic_DNA"/>
</dbReference>
<dbReference type="RefSeq" id="WP_073710892.1">
    <property type="nucleotide sequence ID" value="NZ_MRWQ01000005.1"/>
</dbReference>
<protein>
    <submittedName>
        <fullName evidence="1">Uncharacterized protein</fullName>
    </submittedName>
</protein>
<evidence type="ECO:0000313" key="2">
    <source>
        <dbReference type="Proteomes" id="UP000186524"/>
    </source>
</evidence>